<evidence type="ECO:0000313" key="2">
    <source>
        <dbReference type="Proteomes" id="UP000305948"/>
    </source>
</evidence>
<sequence>MDPQPELDPHVRQIRNIQLLRSDLQCLLPNTETKINGTVLNAYRAQLQNEADAAVLLVGGTDEAVNATVDGGCYVSTGCLLGYHASTGWLLGSYWACTGRLLGIYWAAIGRVLGGYWANIFCKVAQYIIFITISDNVGS</sequence>
<dbReference type="Proteomes" id="UP000305948">
    <property type="component" value="Unassembled WGS sequence"/>
</dbReference>
<reference evidence="1 2" key="1">
    <citation type="journal article" date="2019" name="Nat. Ecol. Evol.">
        <title>Megaphylogeny resolves global patterns of mushroom evolution.</title>
        <authorList>
            <person name="Varga T."/>
            <person name="Krizsan K."/>
            <person name="Foldi C."/>
            <person name="Dima B."/>
            <person name="Sanchez-Garcia M."/>
            <person name="Sanchez-Ramirez S."/>
            <person name="Szollosi G.J."/>
            <person name="Szarkandi J.G."/>
            <person name="Papp V."/>
            <person name="Albert L."/>
            <person name="Andreopoulos W."/>
            <person name="Angelini C."/>
            <person name="Antonin V."/>
            <person name="Barry K.W."/>
            <person name="Bougher N.L."/>
            <person name="Buchanan P."/>
            <person name="Buyck B."/>
            <person name="Bense V."/>
            <person name="Catcheside P."/>
            <person name="Chovatia M."/>
            <person name="Cooper J."/>
            <person name="Damon W."/>
            <person name="Desjardin D."/>
            <person name="Finy P."/>
            <person name="Geml J."/>
            <person name="Haridas S."/>
            <person name="Hughes K."/>
            <person name="Justo A."/>
            <person name="Karasinski D."/>
            <person name="Kautmanova I."/>
            <person name="Kiss B."/>
            <person name="Kocsube S."/>
            <person name="Kotiranta H."/>
            <person name="LaButti K.M."/>
            <person name="Lechner B.E."/>
            <person name="Liimatainen K."/>
            <person name="Lipzen A."/>
            <person name="Lukacs Z."/>
            <person name="Mihaltcheva S."/>
            <person name="Morgado L.N."/>
            <person name="Niskanen T."/>
            <person name="Noordeloos M.E."/>
            <person name="Ohm R.A."/>
            <person name="Ortiz-Santana B."/>
            <person name="Ovrebo C."/>
            <person name="Racz N."/>
            <person name="Riley R."/>
            <person name="Savchenko A."/>
            <person name="Shiryaev A."/>
            <person name="Soop K."/>
            <person name="Spirin V."/>
            <person name="Szebenyi C."/>
            <person name="Tomsovsky M."/>
            <person name="Tulloss R.E."/>
            <person name="Uehling J."/>
            <person name="Grigoriev I.V."/>
            <person name="Vagvolgyi C."/>
            <person name="Papp T."/>
            <person name="Martin F.M."/>
            <person name="Miettinen O."/>
            <person name="Hibbett D.S."/>
            <person name="Nagy L.G."/>
        </authorList>
    </citation>
    <scope>NUCLEOTIDE SEQUENCE [LARGE SCALE GENOMIC DNA]</scope>
    <source>
        <strain evidence="1 2">OMC1185</strain>
    </source>
</reference>
<proteinExistence type="predicted"/>
<dbReference type="EMBL" id="ML213528">
    <property type="protein sequence ID" value="TFK46659.1"/>
    <property type="molecule type" value="Genomic_DNA"/>
</dbReference>
<name>A0A5C3MMJ2_9AGAM</name>
<gene>
    <name evidence="1" type="ORF">OE88DRAFT_1648420</name>
</gene>
<dbReference type="AlphaFoldDB" id="A0A5C3MMJ2"/>
<dbReference type="OrthoDB" id="2436145at2759"/>
<protein>
    <submittedName>
        <fullName evidence="1">Uncharacterized protein</fullName>
    </submittedName>
</protein>
<evidence type="ECO:0000313" key="1">
    <source>
        <dbReference type="EMBL" id="TFK46659.1"/>
    </source>
</evidence>
<accession>A0A5C3MMJ2</accession>
<keyword evidence="2" id="KW-1185">Reference proteome</keyword>
<organism evidence="1 2">
    <name type="scientific">Heliocybe sulcata</name>
    <dbReference type="NCBI Taxonomy" id="5364"/>
    <lineage>
        <taxon>Eukaryota</taxon>
        <taxon>Fungi</taxon>
        <taxon>Dikarya</taxon>
        <taxon>Basidiomycota</taxon>
        <taxon>Agaricomycotina</taxon>
        <taxon>Agaricomycetes</taxon>
        <taxon>Gloeophyllales</taxon>
        <taxon>Gloeophyllaceae</taxon>
        <taxon>Heliocybe</taxon>
    </lineage>
</organism>